<dbReference type="PROSITE" id="PS00572">
    <property type="entry name" value="GLYCOSYL_HYDROL_F1_1"/>
    <property type="match status" value="1"/>
</dbReference>
<evidence type="ECO:0000256" key="8">
    <source>
        <dbReference type="PROSITE-ProRule" id="PRU10055"/>
    </source>
</evidence>
<evidence type="ECO:0000256" key="4">
    <source>
        <dbReference type="ARBA" id="ARBA00023001"/>
    </source>
</evidence>
<dbReference type="EMBL" id="JACZDF010000003">
    <property type="protein sequence ID" value="MBD9699222.1"/>
    <property type="molecule type" value="Genomic_DNA"/>
</dbReference>
<keyword evidence="3 9" id="KW-0378">Hydrolase</keyword>
<organism evidence="10 11">
    <name type="scientific">Flavimobilis rhizosphaerae</name>
    <dbReference type="NCBI Taxonomy" id="2775421"/>
    <lineage>
        <taxon>Bacteria</taxon>
        <taxon>Bacillati</taxon>
        <taxon>Actinomycetota</taxon>
        <taxon>Actinomycetes</taxon>
        <taxon>Micrococcales</taxon>
        <taxon>Jonesiaceae</taxon>
        <taxon>Flavimobilis</taxon>
    </lineage>
</organism>
<evidence type="ECO:0000256" key="3">
    <source>
        <dbReference type="ARBA" id="ARBA00022801"/>
    </source>
</evidence>
<evidence type="ECO:0000313" key="11">
    <source>
        <dbReference type="Proteomes" id="UP000642107"/>
    </source>
</evidence>
<evidence type="ECO:0000313" key="10">
    <source>
        <dbReference type="EMBL" id="MBD9699222.1"/>
    </source>
</evidence>
<dbReference type="GO" id="GO:0004565">
    <property type="term" value="F:beta-galactosidase activity"/>
    <property type="evidence" value="ECO:0007669"/>
    <property type="project" value="UniProtKB-EC"/>
</dbReference>
<comment type="caution">
    <text evidence="10">The sequence shown here is derived from an EMBL/GenBank/DDBJ whole genome shotgun (WGS) entry which is preliminary data.</text>
</comment>
<keyword evidence="5" id="KW-0119">Carbohydrate metabolism</keyword>
<dbReference type="SUPFAM" id="SSF51445">
    <property type="entry name" value="(Trans)glycosidases"/>
    <property type="match status" value="1"/>
</dbReference>
<dbReference type="RefSeq" id="WP_192279118.1">
    <property type="nucleotide sequence ID" value="NZ_JACZDF010000003.1"/>
</dbReference>
<evidence type="ECO:0000256" key="6">
    <source>
        <dbReference type="ARBA" id="ARBA00023295"/>
    </source>
</evidence>
<keyword evidence="11" id="KW-1185">Reference proteome</keyword>
<dbReference type="PANTHER" id="PTHR10353">
    <property type="entry name" value="GLYCOSYL HYDROLASE"/>
    <property type="match status" value="1"/>
</dbReference>
<proteinExistence type="inferred from homology"/>
<name>A0ABR9DSB7_9MICO</name>
<keyword evidence="6 9" id="KW-0326">Glycosidase</keyword>
<dbReference type="Pfam" id="PF00232">
    <property type="entry name" value="Glyco_hydro_1"/>
    <property type="match status" value="1"/>
</dbReference>
<dbReference type="NCBIfam" id="TIGR03356">
    <property type="entry name" value="BGL"/>
    <property type="match status" value="1"/>
</dbReference>
<gene>
    <name evidence="10" type="ORF">IGS67_06910</name>
</gene>
<evidence type="ECO:0000256" key="7">
    <source>
        <dbReference type="ARBA" id="ARBA00023326"/>
    </source>
</evidence>
<dbReference type="InterPro" id="IPR017853">
    <property type="entry name" value="GH"/>
</dbReference>
<evidence type="ECO:0000256" key="5">
    <source>
        <dbReference type="ARBA" id="ARBA00023277"/>
    </source>
</evidence>
<comment type="similarity">
    <text evidence="1 9">Belongs to the glycosyl hydrolase 1 family.</text>
</comment>
<evidence type="ECO:0000256" key="9">
    <source>
        <dbReference type="RuleBase" id="RU361175"/>
    </source>
</evidence>
<keyword evidence="7" id="KW-0624">Polysaccharide degradation</keyword>
<protein>
    <recommendedName>
        <fullName evidence="2 9">Beta-glucosidase</fullName>
        <ecNumber evidence="2 9">3.2.1.21</ecNumber>
    </recommendedName>
</protein>
<evidence type="ECO:0000256" key="2">
    <source>
        <dbReference type="ARBA" id="ARBA00012744"/>
    </source>
</evidence>
<comment type="catalytic activity">
    <reaction evidence="9">
        <text>Hydrolysis of terminal, non-reducing beta-D-glucosyl residues with release of beta-D-glucose.</text>
        <dbReference type="EC" id="3.2.1.21"/>
    </reaction>
</comment>
<keyword evidence="4" id="KW-0136">Cellulose degradation</keyword>
<feature type="active site" description="Nucleophile" evidence="8">
    <location>
        <position position="367"/>
    </location>
</feature>
<dbReference type="Proteomes" id="UP000642107">
    <property type="component" value="Unassembled WGS sequence"/>
</dbReference>
<dbReference type="Gene3D" id="3.20.20.80">
    <property type="entry name" value="Glycosidases"/>
    <property type="match status" value="1"/>
</dbReference>
<dbReference type="PANTHER" id="PTHR10353:SF36">
    <property type="entry name" value="LP05116P"/>
    <property type="match status" value="1"/>
</dbReference>
<dbReference type="PRINTS" id="PR00131">
    <property type="entry name" value="GLHYDRLASE1"/>
</dbReference>
<accession>A0ABR9DSB7</accession>
<dbReference type="InterPro" id="IPR001360">
    <property type="entry name" value="Glyco_hydro_1"/>
</dbReference>
<dbReference type="InterPro" id="IPR017736">
    <property type="entry name" value="Glyco_hydro_1_beta-glucosidase"/>
</dbReference>
<dbReference type="InterPro" id="IPR018120">
    <property type="entry name" value="Glyco_hydro_1_AS"/>
</dbReference>
<reference evidence="10 11" key="1">
    <citation type="submission" date="2020-09" db="EMBL/GenBank/DDBJ databases">
        <title>Flavimobilis rhizosphaerae sp. nov., isolated from rhizosphere soil of Spartina alterniflora.</title>
        <authorList>
            <person name="Hanqin C."/>
        </authorList>
    </citation>
    <scope>NUCLEOTIDE SEQUENCE [LARGE SCALE GENOMIC DNA]</scope>
    <source>
        <strain evidence="10 11">GY 10621</strain>
    </source>
</reference>
<sequence>MHVPDDFVLGAATAAYQIEGAATEDGRGPSIWDTFSHVPGTILDDDTGDTAADHYHRLEPDLDLMADLGLDAYRFSISWPRVLPRGRGQVNRAGLDFYSRLVDGLLERGIAPVATLYHWDLPQALQDTGGWLDRSTAAVFADYAHVVGTALGDRVDTWTTLNEPWCSAYLGYGSGGHAPGLTGREDPLVAAHHLSLAHGSAIAALKPVVRPDAKFSVTLNFHVFTPDGPTGPAAVEKVDALANDTFLVPMVEGRLSERLVRVTEDVTDWAFVHDGDLATIAQPLSNLGVNYYSSNAVRMWDGRGERELADGHRRGATSAWPGAEDVDFLAMPGPHTAMGWNIDPDALGSLLRGLSVRYPDLPLVITENGAAFDDEVAPDGAIHDDARIDYVRRHLAAALDARADGVDLRGYFVWSLLDNFEWRYGYARRFGIVRVEYDTLERTPKDSALWYRDVIATRTF</sequence>
<evidence type="ECO:0000256" key="1">
    <source>
        <dbReference type="ARBA" id="ARBA00010838"/>
    </source>
</evidence>
<dbReference type="EC" id="3.2.1.21" evidence="2 9"/>